<dbReference type="Proteomes" id="UP000029121">
    <property type="component" value="Unassembled WGS sequence"/>
</dbReference>
<evidence type="ECO:0000313" key="13">
    <source>
        <dbReference type="Proteomes" id="UP000029121"/>
    </source>
</evidence>
<dbReference type="InterPro" id="IPR036388">
    <property type="entry name" value="WH-like_DNA-bd_sf"/>
</dbReference>
<dbReference type="Pfam" id="PF00447">
    <property type="entry name" value="HSF_DNA-bind"/>
    <property type="match status" value="1"/>
</dbReference>
<keyword evidence="4" id="KW-0805">Transcription regulation</keyword>
<comment type="similarity">
    <text evidence="9">Belongs to the HSF family.</text>
</comment>
<accession>R0FXE8</accession>
<evidence type="ECO:0000256" key="4">
    <source>
        <dbReference type="ARBA" id="ARBA00023015"/>
    </source>
</evidence>
<feature type="domain" description="HSF-type DNA-binding" evidence="11">
    <location>
        <begin position="108"/>
        <end position="132"/>
    </location>
</feature>
<dbReference type="STRING" id="81985.R0FXE8"/>
<dbReference type="PANTHER" id="PTHR10015:SF285">
    <property type="entry name" value="HEAT STRESS TRANSCRIPTION FACTOR B-3"/>
    <property type="match status" value="1"/>
</dbReference>
<dbReference type="Gene3D" id="1.10.10.10">
    <property type="entry name" value="Winged helix-like DNA-binding domain superfamily/Winged helix DNA-binding domain"/>
    <property type="match status" value="1"/>
</dbReference>
<evidence type="ECO:0000256" key="10">
    <source>
        <dbReference type="SAM" id="MobiDB-lite"/>
    </source>
</evidence>
<keyword evidence="8" id="KW-0539">Nucleus</keyword>
<evidence type="ECO:0000259" key="11">
    <source>
        <dbReference type="PROSITE" id="PS00434"/>
    </source>
</evidence>
<dbReference type="GO" id="GO:0006357">
    <property type="term" value="P:regulation of transcription by RNA polymerase II"/>
    <property type="evidence" value="ECO:0007669"/>
    <property type="project" value="TreeGrafter"/>
</dbReference>
<keyword evidence="3" id="KW-0597">Phosphoprotein</keyword>
<comment type="subcellular location">
    <subcellularLocation>
        <location evidence="1">Nucleus</location>
    </subcellularLocation>
</comment>
<dbReference type="PANTHER" id="PTHR10015">
    <property type="entry name" value="HEAT SHOCK TRANSCRIPTION FACTOR"/>
    <property type="match status" value="1"/>
</dbReference>
<dbReference type="PROSITE" id="PS00434">
    <property type="entry name" value="HSF_DOMAIN"/>
    <property type="match status" value="1"/>
</dbReference>
<dbReference type="SMART" id="SM00415">
    <property type="entry name" value="HSF"/>
    <property type="match status" value="1"/>
</dbReference>
<keyword evidence="6" id="KW-0238">DNA-binding</keyword>
<keyword evidence="7" id="KW-0804">Transcription</keyword>
<dbReference type="GO" id="GO:0000978">
    <property type="term" value="F:RNA polymerase II cis-regulatory region sequence-specific DNA binding"/>
    <property type="evidence" value="ECO:0007669"/>
    <property type="project" value="TreeGrafter"/>
</dbReference>
<feature type="compositionally biased region" description="Acidic residues" evidence="10">
    <location>
        <begin position="248"/>
        <end position="262"/>
    </location>
</feature>
<sequence length="272" mass="31552">MVRAVEGTLSVIPLAKHQYNKEKDLNILYFSFMEDAGDHLRCNDEERLPLAFMVGTSTSTAELQPPPPFLVKTYKVVEDPTTDEVISWNEDGTGFVVWQPAEFARDLLPTLFKHCNFSSFVRQLNTYGFRKVTTIRWEFCNEMFQKGKRELMSNIRRRKSQHWSNNKSHHQVVPTTSTVKQEDHQRLGIDHHHEDQRSCSTSSSCVYTALLDENKCLKHENELLSSELGETKNKCKQLMELVEKYRGEDEDETDENDDEDDDGLKLFGVKLE</sequence>
<evidence type="ECO:0000256" key="7">
    <source>
        <dbReference type="ARBA" id="ARBA00023163"/>
    </source>
</evidence>
<evidence type="ECO:0000256" key="8">
    <source>
        <dbReference type="ARBA" id="ARBA00023242"/>
    </source>
</evidence>
<keyword evidence="13" id="KW-1185">Reference proteome</keyword>
<evidence type="ECO:0000256" key="9">
    <source>
        <dbReference type="RuleBase" id="RU004020"/>
    </source>
</evidence>
<proteinExistence type="inferred from homology"/>
<dbReference type="InterPro" id="IPR000232">
    <property type="entry name" value="HSF_DNA-bd"/>
</dbReference>
<feature type="region of interest" description="Disordered" evidence="10">
    <location>
        <begin position="157"/>
        <end position="183"/>
    </location>
</feature>
<evidence type="ECO:0000256" key="1">
    <source>
        <dbReference type="ARBA" id="ARBA00004123"/>
    </source>
</evidence>
<evidence type="ECO:0000256" key="2">
    <source>
        <dbReference type="ARBA" id="ARBA00011233"/>
    </source>
</evidence>
<dbReference type="PRINTS" id="PR00056">
    <property type="entry name" value="HSFDOMAIN"/>
</dbReference>
<feature type="region of interest" description="Disordered" evidence="10">
    <location>
        <begin position="245"/>
        <end position="272"/>
    </location>
</feature>
<dbReference type="GO" id="GO:0005634">
    <property type="term" value="C:nucleus"/>
    <property type="evidence" value="ECO:0007669"/>
    <property type="project" value="UniProtKB-SubCell"/>
</dbReference>
<dbReference type="FunFam" id="1.10.10.10:FF:000037">
    <property type="entry name" value="Heat stress transcription factor B-4"/>
    <property type="match status" value="1"/>
</dbReference>
<reference evidence="13" key="1">
    <citation type="journal article" date="2013" name="Nat. Genet.">
        <title>The Capsella rubella genome and the genomic consequences of rapid mating system evolution.</title>
        <authorList>
            <person name="Slotte T."/>
            <person name="Hazzouri K.M."/>
            <person name="Agren J.A."/>
            <person name="Koenig D."/>
            <person name="Maumus F."/>
            <person name="Guo Y.L."/>
            <person name="Steige K."/>
            <person name="Platts A.E."/>
            <person name="Escobar J.S."/>
            <person name="Newman L.K."/>
            <person name="Wang W."/>
            <person name="Mandakova T."/>
            <person name="Vello E."/>
            <person name="Smith L.M."/>
            <person name="Henz S.R."/>
            <person name="Steffen J."/>
            <person name="Takuno S."/>
            <person name="Brandvain Y."/>
            <person name="Coop G."/>
            <person name="Andolfatto P."/>
            <person name="Hu T.T."/>
            <person name="Blanchette M."/>
            <person name="Clark R.M."/>
            <person name="Quesneville H."/>
            <person name="Nordborg M."/>
            <person name="Gaut B.S."/>
            <person name="Lysak M.A."/>
            <person name="Jenkins J."/>
            <person name="Grimwood J."/>
            <person name="Chapman J."/>
            <person name="Prochnik S."/>
            <person name="Shu S."/>
            <person name="Rokhsar D."/>
            <person name="Schmutz J."/>
            <person name="Weigel D."/>
            <person name="Wright S.I."/>
        </authorList>
    </citation>
    <scope>NUCLEOTIDE SEQUENCE [LARGE SCALE GENOMIC DNA]</scope>
    <source>
        <strain evidence="13">cv. Monte Gargano</strain>
    </source>
</reference>
<evidence type="ECO:0000256" key="3">
    <source>
        <dbReference type="ARBA" id="ARBA00022553"/>
    </source>
</evidence>
<evidence type="ECO:0000256" key="5">
    <source>
        <dbReference type="ARBA" id="ARBA00023016"/>
    </source>
</evidence>
<organism evidence="12 13">
    <name type="scientific">Capsella rubella</name>
    <dbReference type="NCBI Taxonomy" id="81985"/>
    <lineage>
        <taxon>Eukaryota</taxon>
        <taxon>Viridiplantae</taxon>
        <taxon>Streptophyta</taxon>
        <taxon>Embryophyta</taxon>
        <taxon>Tracheophyta</taxon>
        <taxon>Spermatophyta</taxon>
        <taxon>Magnoliopsida</taxon>
        <taxon>eudicotyledons</taxon>
        <taxon>Gunneridae</taxon>
        <taxon>Pentapetalae</taxon>
        <taxon>rosids</taxon>
        <taxon>malvids</taxon>
        <taxon>Brassicales</taxon>
        <taxon>Brassicaceae</taxon>
        <taxon>Camelineae</taxon>
        <taxon>Capsella</taxon>
    </lineage>
</organism>
<gene>
    <name evidence="12" type="ORF">CARUB_v10023839mg</name>
</gene>
<protein>
    <recommendedName>
        <fullName evidence="11">HSF-type DNA-binding domain-containing protein</fullName>
    </recommendedName>
</protein>
<keyword evidence="5" id="KW-0346">Stress response</keyword>
<dbReference type="eggNOG" id="KOG0627">
    <property type="taxonomic scope" value="Eukaryota"/>
</dbReference>
<dbReference type="InterPro" id="IPR036390">
    <property type="entry name" value="WH_DNA-bd_sf"/>
</dbReference>
<dbReference type="EMBL" id="KB870808">
    <property type="protein sequence ID" value="EOA27687.1"/>
    <property type="molecule type" value="Genomic_DNA"/>
</dbReference>
<dbReference type="SUPFAM" id="SSF46785">
    <property type="entry name" value="Winged helix' DNA-binding domain"/>
    <property type="match status" value="1"/>
</dbReference>
<evidence type="ECO:0000256" key="6">
    <source>
        <dbReference type="ARBA" id="ARBA00023125"/>
    </source>
</evidence>
<dbReference type="AlphaFoldDB" id="R0FXE8"/>
<evidence type="ECO:0000313" key="12">
    <source>
        <dbReference type="EMBL" id="EOA27687.1"/>
    </source>
</evidence>
<name>R0FXE8_9BRAS</name>
<dbReference type="GO" id="GO:0003700">
    <property type="term" value="F:DNA-binding transcription factor activity"/>
    <property type="evidence" value="ECO:0007669"/>
    <property type="project" value="InterPro"/>
</dbReference>
<comment type="subunit">
    <text evidence="2">Homotrimer.</text>
</comment>